<feature type="compositionally biased region" description="Basic and acidic residues" evidence="1">
    <location>
        <begin position="173"/>
        <end position="186"/>
    </location>
</feature>
<dbReference type="Pfam" id="PF11228">
    <property type="entry name" value="DUF3027"/>
    <property type="match status" value="1"/>
</dbReference>
<feature type="region of interest" description="Disordered" evidence="1">
    <location>
        <begin position="1"/>
        <end position="35"/>
    </location>
</feature>
<dbReference type="OrthoDB" id="3210158at2"/>
<evidence type="ECO:0000313" key="3">
    <source>
        <dbReference type="Proteomes" id="UP000295411"/>
    </source>
</evidence>
<dbReference type="AlphaFoldDB" id="A0A4R5TYY5"/>
<feature type="compositionally biased region" description="Acidic residues" evidence="1">
    <location>
        <begin position="198"/>
        <end position="216"/>
    </location>
</feature>
<comment type="caution">
    <text evidence="2">The sequence shown here is derived from an EMBL/GenBank/DDBJ whole genome shotgun (WGS) entry which is preliminary data.</text>
</comment>
<dbReference type="InterPro" id="IPR021391">
    <property type="entry name" value="DUF3027"/>
</dbReference>
<accession>A0A4R5TYY5</accession>
<dbReference type="RefSeq" id="WP_133402792.1">
    <property type="nucleotide sequence ID" value="NZ_SMTK01000002.1"/>
</dbReference>
<sequence length="277" mass="28885">MIPARTDALEADPATATDAVDADAPVKRRPARRQAKPDAVLAAAVDFAREGILQMAPAEQVGGHVTSYPEGERLTTHRFEAFVPGYGNWHWFITLARVARSKEPTICEVGLLPSETALLAPQWLPWSERVRPEDHQDAVDPAAPGEPATELTAQEPASVDPVPGTDAGTSEPGTDRAPDDTDRATDEPVTPNAAVEPAAEDATDEPELDNATDEPTTDGGSDKPAADSRTDEPVTDGGGPEPDAAGPSEADALPSGPAAEPAAGPIFAEPFTPGRDD</sequence>
<evidence type="ECO:0000256" key="1">
    <source>
        <dbReference type="SAM" id="MobiDB-lite"/>
    </source>
</evidence>
<feature type="region of interest" description="Disordered" evidence="1">
    <location>
        <begin position="131"/>
        <end position="277"/>
    </location>
</feature>
<keyword evidence="3" id="KW-1185">Reference proteome</keyword>
<protein>
    <submittedName>
        <fullName evidence="2">DUF3027 domain-containing protein</fullName>
    </submittedName>
</protein>
<reference evidence="2 3" key="1">
    <citation type="submission" date="2019-03" db="EMBL/GenBank/DDBJ databases">
        <title>Arthrobacter sp. nov., an bacterium isolated from biocrust in Mu Us Desert.</title>
        <authorList>
            <person name="Lixiong L."/>
        </authorList>
    </citation>
    <scope>NUCLEOTIDE SEQUENCE [LARGE SCALE GENOMIC DNA]</scope>
    <source>
        <strain evidence="2 3">SLN-3</strain>
    </source>
</reference>
<name>A0A4R5TYY5_9MICC</name>
<proteinExistence type="predicted"/>
<evidence type="ECO:0000313" key="2">
    <source>
        <dbReference type="EMBL" id="TDK26430.1"/>
    </source>
</evidence>
<feature type="compositionally biased region" description="Low complexity" evidence="1">
    <location>
        <begin position="11"/>
        <end position="23"/>
    </location>
</feature>
<dbReference type="Proteomes" id="UP000295411">
    <property type="component" value="Unassembled WGS sequence"/>
</dbReference>
<feature type="compositionally biased region" description="Basic and acidic residues" evidence="1">
    <location>
        <begin position="220"/>
        <end position="232"/>
    </location>
</feature>
<dbReference type="EMBL" id="SMTK01000002">
    <property type="protein sequence ID" value="TDK26430.1"/>
    <property type="molecule type" value="Genomic_DNA"/>
</dbReference>
<feature type="compositionally biased region" description="Low complexity" evidence="1">
    <location>
        <begin position="241"/>
        <end position="271"/>
    </location>
</feature>
<gene>
    <name evidence="2" type="ORF">E2F48_04315</name>
</gene>
<organism evidence="2 3">
    <name type="scientific">Arthrobacter crusticola</name>
    <dbReference type="NCBI Taxonomy" id="2547960"/>
    <lineage>
        <taxon>Bacteria</taxon>
        <taxon>Bacillati</taxon>
        <taxon>Actinomycetota</taxon>
        <taxon>Actinomycetes</taxon>
        <taxon>Micrococcales</taxon>
        <taxon>Micrococcaceae</taxon>
        <taxon>Arthrobacter</taxon>
    </lineage>
</organism>